<dbReference type="EMBL" id="JALPQF010000007">
    <property type="protein sequence ID" value="MCK8480765.1"/>
    <property type="molecule type" value="Genomic_DNA"/>
</dbReference>
<dbReference type="Proteomes" id="UP001203687">
    <property type="component" value="Unassembled WGS sequence"/>
</dbReference>
<evidence type="ECO:0000313" key="1">
    <source>
        <dbReference type="EMBL" id="MCK8480765.1"/>
    </source>
</evidence>
<evidence type="ECO:0008006" key="3">
    <source>
        <dbReference type="Google" id="ProtNLM"/>
    </source>
</evidence>
<protein>
    <recommendedName>
        <fullName evidence="3">STAS/SEC14 domain-containing protein</fullName>
    </recommendedName>
</protein>
<organism evidence="1 2">
    <name type="scientific">Psychroserpens algicola</name>
    <dbReference type="NCBI Taxonomy" id="1719034"/>
    <lineage>
        <taxon>Bacteria</taxon>
        <taxon>Pseudomonadati</taxon>
        <taxon>Bacteroidota</taxon>
        <taxon>Flavobacteriia</taxon>
        <taxon>Flavobacteriales</taxon>
        <taxon>Flavobacteriaceae</taxon>
        <taxon>Psychroserpens</taxon>
    </lineage>
</organism>
<comment type="caution">
    <text evidence="1">The sequence shown here is derived from an EMBL/GenBank/DDBJ whole genome shotgun (WGS) entry which is preliminary data.</text>
</comment>
<reference evidence="1" key="1">
    <citation type="submission" date="2022-04" db="EMBL/GenBank/DDBJ databases">
        <authorList>
            <person name="Ren T."/>
        </authorList>
    </citation>
    <scope>NUCLEOTIDE SEQUENCE</scope>
    <source>
        <strain evidence="1">F63249</strain>
    </source>
</reference>
<name>A0ABT0H8S1_9FLAO</name>
<accession>A0ABT0H8S1</accession>
<proteinExistence type="predicted"/>
<keyword evidence="2" id="KW-1185">Reference proteome</keyword>
<evidence type="ECO:0000313" key="2">
    <source>
        <dbReference type="Proteomes" id="UP001203687"/>
    </source>
</evidence>
<dbReference type="InterPro" id="IPR036513">
    <property type="entry name" value="STAS_dom_sf"/>
</dbReference>
<sequence length="139" mass="16298">MLLIESKHYDKLIHQETVAIGDLYFFKNYLVAEFNEGINITYENFDDAKTAIQKYYGNTSFGFIANRKKSYSILITDAPFFNETFKNLKAYATVTYSSFASKVFEMENHFFKFNRQNFNELDDAIQWVESHFKDASALV</sequence>
<gene>
    <name evidence="1" type="ORF">MUY34_09040</name>
</gene>
<dbReference type="SUPFAM" id="SSF52091">
    <property type="entry name" value="SpoIIaa-like"/>
    <property type="match status" value="1"/>
</dbReference>
<dbReference type="RefSeq" id="WP_248412785.1">
    <property type="nucleotide sequence ID" value="NZ_JALPQF010000007.1"/>
</dbReference>